<evidence type="ECO:0000313" key="1">
    <source>
        <dbReference type="EMBL" id="SBT56073.1"/>
    </source>
</evidence>
<evidence type="ECO:0008006" key="3">
    <source>
        <dbReference type="Google" id="ProtNLM"/>
    </source>
</evidence>
<keyword evidence="2" id="KW-1185">Reference proteome</keyword>
<protein>
    <recommendedName>
        <fullName evidence="3">PIR Superfamily Protein</fullName>
    </recommendedName>
</protein>
<sequence length="127" mass="15391">MRKSIILKKRKKMYDYNDNYKELICSFQKKADCEEPGIEDSKEIGEVGCNEVSREYCKEKYCKYFVDIFNLYKEFEQVCRNATESRKFPELWETFKKNYSATSDIEELHKNVYEELGFYKDVSRYRG</sequence>
<proteinExistence type="predicted"/>
<name>A0A1A9AIQ2_PLAOA</name>
<evidence type="ECO:0000313" key="2">
    <source>
        <dbReference type="Proteomes" id="UP000078555"/>
    </source>
</evidence>
<dbReference type="Proteomes" id="UP000078555">
    <property type="component" value="Unassembled WGS sequence"/>
</dbReference>
<accession>A0A1A9AIQ2</accession>
<gene>
    <name evidence="1" type="ORF">POVWA1_074200</name>
</gene>
<reference evidence="2" key="1">
    <citation type="submission" date="2016-05" db="EMBL/GenBank/DDBJ databases">
        <authorList>
            <person name="Naeem Raeece"/>
        </authorList>
    </citation>
    <scope>NUCLEOTIDE SEQUENCE [LARGE SCALE GENOMIC DNA]</scope>
</reference>
<dbReference type="AlphaFoldDB" id="A0A1A9AIQ2"/>
<organism evidence="1 2">
    <name type="scientific">Plasmodium ovale wallikeri</name>
    <dbReference type="NCBI Taxonomy" id="864142"/>
    <lineage>
        <taxon>Eukaryota</taxon>
        <taxon>Sar</taxon>
        <taxon>Alveolata</taxon>
        <taxon>Apicomplexa</taxon>
        <taxon>Aconoidasida</taxon>
        <taxon>Haemosporida</taxon>
        <taxon>Plasmodiidae</taxon>
        <taxon>Plasmodium</taxon>
        <taxon>Plasmodium (Plasmodium)</taxon>
    </lineage>
</organism>
<dbReference type="EMBL" id="FLRD01000998">
    <property type="protein sequence ID" value="SBT56073.1"/>
    <property type="molecule type" value="Genomic_DNA"/>
</dbReference>